<evidence type="ECO:0000313" key="8">
    <source>
        <dbReference type="Proteomes" id="UP001150001"/>
    </source>
</evidence>
<keyword evidence="8" id="KW-1185">Reference proteome</keyword>
<gene>
    <name evidence="4" type="ORF">AZ468_22190</name>
    <name evidence="5" type="ORF">HOO69_21975</name>
    <name evidence="3" type="ORF">OPW20_02545</name>
</gene>
<keyword evidence="2" id="KW-0732">Signal</keyword>
<protein>
    <submittedName>
        <fullName evidence="4">Uncharacterized protein</fullName>
    </submittedName>
</protein>
<evidence type="ECO:0000313" key="5">
    <source>
        <dbReference type="EMBL" id="QJY39206.1"/>
    </source>
</evidence>
<evidence type="ECO:0000313" key="6">
    <source>
        <dbReference type="Proteomes" id="UP000094761"/>
    </source>
</evidence>
<feature type="region of interest" description="Disordered" evidence="1">
    <location>
        <begin position="127"/>
        <end position="155"/>
    </location>
</feature>
<organism evidence="4 6">
    <name type="scientific">Vibrio europaeus</name>
    <dbReference type="NCBI Taxonomy" id="300876"/>
    <lineage>
        <taxon>Bacteria</taxon>
        <taxon>Pseudomonadati</taxon>
        <taxon>Pseudomonadota</taxon>
        <taxon>Gammaproteobacteria</taxon>
        <taxon>Vibrionales</taxon>
        <taxon>Vibrionaceae</taxon>
        <taxon>Vibrio</taxon>
        <taxon>Vibrio oreintalis group</taxon>
    </lineage>
</organism>
<reference evidence="4 6" key="1">
    <citation type="submission" date="2016-03" db="EMBL/GenBank/DDBJ databases">
        <title>Draft genome sequence of the Vibrio tubiashii subs. europaeus.</title>
        <authorList>
            <person name="Spinard E."/>
            <person name="Dubert J."/>
            <person name="Nelson D.R."/>
            <person name="Barja J.L."/>
        </authorList>
    </citation>
    <scope>NUCLEOTIDE SEQUENCE [LARGE SCALE GENOMIC DNA]</scope>
    <source>
        <strain evidence="6">PP-638</strain>
        <strain evidence="4">PP2-638</strain>
    </source>
</reference>
<dbReference type="EMBL" id="JAPFIT010000010">
    <property type="protein sequence ID" value="MDC5738926.1"/>
    <property type="molecule type" value="Genomic_DNA"/>
</dbReference>
<feature type="chain" id="PRO_5044550545" evidence="2">
    <location>
        <begin position="22"/>
        <end position="155"/>
    </location>
</feature>
<dbReference type="Proteomes" id="UP001150001">
    <property type="component" value="Unassembled WGS sequence"/>
</dbReference>
<dbReference type="Proteomes" id="UP000094761">
    <property type="component" value="Unassembled WGS sequence"/>
</dbReference>
<name>A0A178J9E2_9VIBR</name>
<evidence type="ECO:0000313" key="3">
    <source>
        <dbReference type="EMBL" id="MDC5738926.1"/>
    </source>
</evidence>
<evidence type="ECO:0000313" key="4">
    <source>
        <dbReference type="EMBL" id="OAM98229.1"/>
    </source>
</evidence>
<feature type="signal peptide" evidence="2">
    <location>
        <begin position="1"/>
        <end position="21"/>
    </location>
</feature>
<evidence type="ECO:0000256" key="2">
    <source>
        <dbReference type="SAM" id="SignalP"/>
    </source>
</evidence>
<dbReference type="RefSeq" id="WP_069669374.1">
    <property type="nucleotide sequence ID" value="NZ_CP053543.1"/>
</dbReference>
<dbReference type="EMBL" id="LUAX01000007">
    <property type="protein sequence ID" value="OAM98229.1"/>
    <property type="molecule type" value="Genomic_DNA"/>
</dbReference>
<proteinExistence type="predicted"/>
<evidence type="ECO:0000313" key="7">
    <source>
        <dbReference type="Proteomes" id="UP000501443"/>
    </source>
</evidence>
<dbReference type="Proteomes" id="UP000501443">
    <property type="component" value="Chromosome 2"/>
</dbReference>
<dbReference type="EMBL" id="CP053543">
    <property type="protein sequence ID" value="QJY39206.1"/>
    <property type="molecule type" value="Genomic_DNA"/>
</dbReference>
<reference evidence="3" key="3">
    <citation type="submission" date="2022-11" db="EMBL/GenBank/DDBJ databases">
        <title>Role of the vibriolysin VemA secreted by the emergent pathogen Vibrio europaeus in the colonization of Manila clam mucus.</title>
        <authorList>
            <person name="Martinez C."/>
            <person name="Rodriguez S."/>
            <person name="Vences A."/>
            <person name="Barja J.L."/>
            <person name="Toranzo A.E."/>
            <person name="Dubert J."/>
        </authorList>
    </citation>
    <scope>NUCLEOTIDE SEQUENCE</scope>
    <source>
        <strain evidence="3">3454</strain>
    </source>
</reference>
<dbReference type="AlphaFoldDB" id="A0A178J9E2"/>
<feature type="compositionally biased region" description="Gly residues" evidence="1">
    <location>
        <begin position="143"/>
        <end position="155"/>
    </location>
</feature>
<reference evidence="5 7" key="2">
    <citation type="submission" date="2020-05" db="EMBL/GenBank/DDBJ databases">
        <title>First description outside Europe of the emergent pathogen for shellfish aquaculture Vibrio europaeus.</title>
        <authorList>
            <person name="Dubert J."/>
            <person name="Rojas R."/>
        </authorList>
    </citation>
    <scope>NUCLEOTIDE SEQUENCE [LARGE SCALE GENOMIC DNA]</scope>
    <source>
        <strain evidence="5 7">NPI-1</strain>
    </source>
</reference>
<sequence length="155" mass="15743">MKLQLLTATFAAVVISAPTMANETLLKNDLLEVLGDSPSEQAIKQAFEENQEQVLEVLATLLSSEVIDPQAVITEALTIAPEKVTEIVEVARQANVSNEVITTSALLAGLDPTVVSEATAAGIQTASATPQSIAPPAAPAVGSNGGGGNGVVSPN</sequence>
<dbReference type="GeneID" id="78078444"/>
<evidence type="ECO:0000256" key="1">
    <source>
        <dbReference type="SAM" id="MobiDB-lite"/>
    </source>
</evidence>
<accession>A0A178J9E2</accession>